<dbReference type="PROSITE" id="PS00022">
    <property type="entry name" value="EGF_1"/>
    <property type="match status" value="1"/>
</dbReference>
<feature type="domain" description="EGF-like" evidence="10">
    <location>
        <begin position="520"/>
        <end position="561"/>
    </location>
</feature>
<dbReference type="InterPro" id="IPR000742">
    <property type="entry name" value="EGF"/>
</dbReference>
<dbReference type="GO" id="GO:0005886">
    <property type="term" value="C:plasma membrane"/>
    <property type="evidence" value="ECO:0007669"/>
    <property type="project" value="UniProtKB-SubCell"/>
</dbReference>
<keyword evidence="6 8" id="KW-0472">Membrane</keyword>
<evidence type="ECO:0000256" key="3">
    <source>
        <dbReference type="ARBA" id="ARBA00022475"/>
    </source>
</evidence>
<organism evidence="11 12">
    <name type="scientific">Quercus lobata</name>
    <name type="common">Valley oak</name>
    <dbReference type="NCBI Taxonomy" id="97700"/>
    <lineage>
        <taxon>Eukaryota</taxon>
        <taxon>Viridiplantae</taxon>
        <taxon>Streptophyta</taxon>
        <taxon>Embryophyta</taxon>
        <taxon>Tracheophyta</taxon>
        <taxon>Spermatophyta</taxon>
        <taxon>Magnoliopsida</taxon>
        <taxon>eudicotyledons</taxon>
        <taxon>Gunneridae</taxon>
        <taxon>Pentapetalae</taxon>
        <taxon>rosids</taxon>
        <taxon>fabids</taxon>
        <taxon>Fagales</taxon>
        <taxon>Fagaceae</taxon>
        <taxon>Quercus</taxon>
    </lineage>
</organism>
<name>A0A7N2REV1_QUELO</name>
<feature type="transmembrane region" description="Helical" evidence="8">
    <location>
        <begin position="766"/>
        <end position="786"/>
    </location>
</feature>
<reference evidence="11" key="2">
    <citation type="submission" date="2021-01" db="UniProtKB">
        <authorList>
            <consortium name="EnsemblPlants"/>
        </authorList>
    </citation>
    <scope>IDENTIFICATION</scope>
</reference>
<dbReference type="EMBL" id="LRBV02000012">
    <property type="status" value="NOT_ANNOTATED_CDS"/>
    <property type="molecule type" value="Genomic_DNA"/>
</dbReference>
<dbReference type="InParanoid" id="A0A7N2REV1"/>
<evidence type="ECO:0000256" key="2">
    <source>
        <dbReference type="ARBA" id="ARBA00005542"/>
    </source>
</evidence>
<evidence type="ECO:0000256" key="5">
    <source>
        <dbReference type="ARBA" id="ARBA00022989"/>
    </source>
</evidence>
<keyword evidence="4 8" id="KW-0812">Transmembrane</keyword>
<feature type="transmembrane region" description="Helical" evidence="8">
    <location>
        <begin position="681"/>
        <end position="698"/>
    </location>
</feature>
<keyword evidence="3" id="KW-1003">Cell membrane</keyword>
<feature type="transmembrane region" description="Helical" evidence="8">
    <location>
        <begin position="741"/>
        <end position="760"/>
    </location>
</feature>
<evidence type="ECO:0000313" key="11">
    <source>
        <dbReference type="EnsemblPlants" id="QL12p032431:mrna"/>
    </source>
</evidence>
<comment type="caution">
    <text evidence="7">Lacks conserved residue(s) required for the propagation of feature annotation.</text>
</comment>
<keyword evidence="9" id="KW-0732">Signal</keyword>
<dbReference type="AlphaFoldDB" id="A0A7N2REV1"/>
<keyword evidence="7" id="KW-1015">Disulfide bond</keyword>
<evidence type="ECO:0000256" key="4">
    <source>
        <dbReference type="ARBA" id="ARBA00022692"/>
    </source>
</evidence>
<dbReference type="Proteomes" id="UP000594261">
    <property type="component" value="Chromosome 12"/>
</dbReference>
<sequence length="816" mass="92311">MNCGEEYPIMGFSMNGFFFLLCLLAISSSSPSFGDSSEQIVTNMSYVISARNLKPYHWRYIKVELPPPSFYASASIELSSNVKLNLEHIDKYPKMKLQIICFHFGGPPLPDVSNTAIEDLVLNDLPSGSVGDIQNLQNEEQCYPLQEMMTFKLSSLQITPGVYYIGLFNGFGPTRTQSKMINRGSGYSFTANITVEGCLHPRMWGEYCNRAVDDLSMEQSDGRYNETVESIAYRNYSRTICTQKFDVNAYALTVMEAVEQVRIRVKNISEASRNSGEFSIMLYARYNALPDKILYDYTTDISEDPLVIQLPRAGVWYFAIEPVFKSYVQEGMQKGNIEPCYLVEWEVIACTQEKAGSNCTWKQHVLQAILYQNQNIPIVYLPDRGIVFSESVDFYLEPYLSKSSYGNGHGSDYGWTYFLLYTEQGTEGYNTHIQLTSDRKLSYGLYIRFGGLPSLDMWDYSYLDQTSKSNNNSMFKLYDTSQEGINLYILYPTAGLWIIGLRHPVDLNNQSSPRTMMTISTEYCPNQCSGHGTCVYRHDLSKSADYSYCSCDRNHGGFDCSVTLLSKAEQRLQAIFLIASNAAALLPAFKVFQQKAFAEWVIFMSSGISSALYHACDVGSWCALSYSTLQFMDFWLSFLAVVSTFVYLTIFSEPAKRTIHTAAAIITALLAERGATRSSNIIIVLSIGALAFLIGWLIQLCTRCKSFSFPVGSSLKITERWRSSKDQLLGLMMAIYRYFRWGYVLLGLIAMSMAAISWTKEDGETYWIWHSIWHISIYTSAFFFICSKAKTQNVDNQEAPAAASYELTQQESFASV</sequence>
<protein>
    <recommendedName>
        <fullName evidence="10">EGF-like domain-containing protein</fullName>
    </recommendedName>
</protein>
<comment type="similarity">
    <text evidence="2">Belongs to the TMEM8 family.</text>
</comment>
<feature type="transmembrane region" description="Helical" evidence="8">
    <location>
        <begin position="596"/>
        <end position="614"/>
    </location>
</feature>
<evidence type="ECO:0000313" key="12">
    <source>
        <dbReference type="Proteomes" id="UP000594261"/>
    </source>
</evidence>
<proteinExistence type="inferred from homology"/>
<feature type="signal peptide" evidence="9">
    <location>
        <begin position="1"/>
        <end position="29"/>
    </location>
</feature>
<accession>A0A7N2REV1</accession>
<evidence type="ECO:0000256" key="8">
    <source>
        <dbReference type="SAM" id="Phobius"/>
    </source>
</evidence>
<feature type="disulfide bond" evidence="7">
    <location>
        <begin position="551"/>
        <end position="560"/>
    </location>
</feature>
<dbReference type="Gramene" id="QL12p032431:mrna">
    <property type="protein sequence ID" value="QL12p032431:mrna"/>
    <property type="gene ID" value="QL12p032431"/>
</dbReference>
<keyword evidence="7" id="KW-0245">EGF-like domain</keyword>
<comment type="subcellular location">
    <subcellularLocation>
        <location evidence="1">Cell membrane</location>
        <topology evidence="1">Multi-pass membrane protein</topology>
    </subcellularLocation>
</comment>
<keyword evidence="5 8" id="KW-1133">Transmembrane helix</keyword>
<feature type="disulfide bond" evidence="7">
    <location>
        <begin position="524"/>
        <end position="534"/>
    </location>
</feature>
<evidence type="ECO:0000256" key="7">
    <source>
        <dbReference type="PROSITE-ProRule" id="PRU00076"/>
    </source>
</evidence>
<dbReference type="InterPro" id="IPR021910">
    <property type="entry name" value="NGX6/PGAP6/MYMK"/>
</dbReference>
<dbReference type="PANTHER" id="PTHR14319:SF3">
    <property type="entry name" value="TRANSMEMBRANE PROTEIN-LIKE PROTEIN"/>
    <property type="match status" value="1"/>
</dbReference>
<feature type="chain" id="PRO_5029655865" description="EGF-like domain-containing protein" evidence="9">
    <location>
        <begin position="30"/>
        <end position="816"/>
    </location>
</feature>
<evidence type="ECO:0000256" key="9">
    <source>
        <dbReference type="SAM" id="SignalP"/>
    </source>
</evidence>
<evidence type="ECO:0000259" key="10">
    <source>
        <dbReference type="PROSITE" id="PS50026"/>
    </source>
</evidence>
<dbReference type="Pfam" id="PF12036">
    <property type="entry name" value="DUF3522"/>
    <property type="match status" value="1"/>
</dbReference>
<keyword evidence="12" id="KW-1185">Reference proteome</keyword>
<feature type="transmembrane region" description="Helical" evidence="8">
    <location>
        <begin position="634"/>
        <end position="651"/>
    </location>
</feature>
<evidence type="ECO:0000256" key="6">
    <source>
        <dbReference type="ARBA" id="ARBA00023136"/>
    </source>
</evidence>
<evidence type="ECO:0000256" key="1">
    <source>
        <dbReference type="ARBA" id="ARBA00004651"/>
    </source>
</evidence>
<dbReference type="PANTHER" id="PTHR14319">
    <property type="entry name" value="FIVE-SPAN TRANSMEMBRANE PROTEIN M83"/>
    <property type="match status" value="1"/>
</dbReference>
<reference evidence="11 12" key="1">
    <citation type="journal article" date="2016" name="G3 (Bethesda)">
        <title>First Draft Assembly and Annotation of the Genome of a California Endemic Oak Quercus lobata Nee (Fagaceae).</title>
        <authorList>
            <person name="Sork V.L."/>
            <person name="Fitz-Gibbon S.T."/>
            <person name="Puiu D."/>
            <person name="Crepeau M."/>
            <person name="Gugger P.F."/>
            <person name="Sherman R."/>
            <person name="Stevens K."/>
            <person name="Langley C.H."/>
            <person name="Pellegrini M."/>
            <person name="Salzberg S.L."/>
        </authorList>
    </citation>
    <scope>NUCLEOTIDE SEQUENCE [LARGE SCALE GENOMIC DNA]</scope>
    <source>
        <strain evidence="11 12">cv. SW786</strain>
    </source>
</reference>
<dbReference type="EnsemblPlants" id="QL12p032431:mrna">
    <property type="protein sequence ID" value="QL12p032431:mrna"/>
    <property type="gene ID" value="QL12p032431"/>
</dbReference>
<dbReference type="PROSITE" id="PS50026">
    <property type="entry name" value="EGF_3"/>
    <property type="match status" value="1"/>
</dbReference>